<dbReference type="PANTHER" id="PTHR42718:SF46">
    <property type="entry name" value="BLR6921 PROTEIN"/>
    <property type="match status" value="1"/>
</dbReference>
<keyword evidence="3" id="KW-1003">Cell membrane</keyword>
<evidence type="ECO:0000256" key="3">
    <source>
        <dbReference type="ARBA" id="ARBA00022475"/>
    </source>
</evidence>
<dbReference type="EMBL" id="JAQQFM010000001">
    <property type="protein sequence ID" value="MFL9923092.1"/>
    <property type="molecule type" value="Genomic_DNA"/>
</dbReference>
<evidence type="ECO:0000256" key="2">
    <source>
        <dbReference type="ARBA" id="ARBA00022448"/>
    </source>
</evidence>
<evidence type="ECO:0000313" key="10">
    <source>
        <dbReference type="Proteomes" id="UP001629246"/>
    </source>
</evidence>
<dbReference type="NCBIfam" id="TIGR00711">
    <property type="entry name" value="efflux_EmrB"/>
    <property type="match status" value="1"/>
</dbReference>
<evidence type="ECO:0000313" key="9">
    <source>
        <dbReference type="EMBL" id="MFL9923092.1"/>
    </source>
</evidence>
<feature type="transmembrane region" description="Helical" evidence="7">
    <location>
        <begin position="87"/>
        <end position="110"/>
    </location>
</feature>
<feature type="transmembrane region" description="Helical" evidence="7">
    <location>
        <begin position="21"/>
        <end position="43"/>
    </location>
</feature>
<dbReference type="Gene3D" id="1.20.1720.10">
    <property type="entry name" value="Multidrug resistance protein D"/>
    <property type="match status" value="1"/>
</dbReference>
<feature type="domain" description="Major facilitator superfamily (MFS) profile" evidence="8">
    <location>
        <begin position="21"/>
        <end position="480"/>
    </location>
</feature>
<comment type="caution">
    <text evidence="9">The sequence shown here is derived from an EMBL/GenBank/DDBJ whole genome shotgun (WGS) entry which is preliminary data.</text>
</comment>
<evidence type="ECO:0000256" key="6">
    <source>
        <dbReference type="ARBA" id="ARBA00023136"/>
    </source>
</evidence>
<protein>
    <submittedName>
        <fullName evidence="9">MFS transporter</fullName>
    </submittedName>
</protein>
<evidence type="ECO:0000259" key="8">
    <source>
        <dbReference type="PROSITE" id="PS50850"/>
    </source>
</evidence>
<feature type="transmembrane region" description="Helical" evidence="7">
    <location>
        <begin position="408"/>
        <end position="433"/>
    </location>
</feature>
<feature type="transmembrane region" description="Helical" evidence="7">
    <location>
        <begin position="206"/>
        <end position="225"/>
    </location>
</feature>
<feature type="transmembrane region" description="Helical" evidence="7">
    <location>
        <begin position="453"/>
        <end position="473"/>
    </location>
</feature>
<dbReference type="InterPro" id="IPR011701">
    <property type="entry name" value="MFS"/>
</dbReference>
<evidence type="ECO:0000256" key="1">
    <source>
        <dbReference type="ARBA" id="ARBA00004651"/>
    </source>
</evidence>
<dbReference type="SUPFAM" id="SSF103473">
    <property type="entry name" value="MFS general substrate transporter"/>
    <property type="match status" value="1"/>
</dbReference>
<feature type="transmembrane region" description="Helical" evidence="7">
    <location>
        <begin position="344"/>
        <end position="364"/>
    </location>
</feature>
<keyword evidence="2" id="KW-0813">Transport</keyword>
<keyword evidence="6 7" id="KW-0472">Membrane</keyword>
<evidence type="ECO:0000256" key="5">
    <source>
        <dbReference type="ARBA" id="ARBA00022989"/>
    </source>
</evidence>
<dbReference type="InterPro" id="IPR036259">
    <property type="entry name" value="MFS_trans_sf"/>
</dbReference>
<dbReference type="InterPro" id="IPR020846">
    <property type="entry name" value="MFS_dom"/>
</dbReference>
<dbReference type="InterPro" id="IPR004638">
    <property type="entry name" value="EmrB-like"/>
</dbReference>
<name>A0ABW9A3Y9_9BURK</name>
<dbReference type="PRINTS" id="PR01036">
    <property type="entry name" value="TCRTETB"/>
</dbReference>
<keyword evidence="5 7" id="KW-1133">Transmembrane helix</keyword>
<accession>A0ABW9A3Y9</accession>
<evidence type="ECO:0000256" key="7">
    <source>
        <dbReference type="SAM" id="Phobius"/>
    </source>
</evidence>
<dbReference type="Proteomes" id="UP001629246">
    <property type="component" value="Unassembled WGS sequence"/>
</dbReference>
<feature type="transmembrane region" description="Helical" evidence="7">
    <location>
        <begin position="145"/>
        <end position="169"/>
    </location>
</feature>
<organism evidence="9 10">
    <name type="scientific">Herbaspirillum lusitanum</name>
    <dbReference type="NCBI Taxonomy" id="213312"/>
    <lineage>
        <taxon>Bacteria</taxon>
        <taxon>Pseudomonadati</taxon>
        <taxon>Pseudomonadota</taxon>
        <taxon>Betaproteobacteria</taxon>
        <taxon>Burkholderiales</taxon>
        <taxon>Oxalobacteraceae</taxon>
        <taxon>Herbaspirillum</taxon>
    </lineage>
</organism>
<dbReference type="PROSITE" id="PS50850">
    <property type="entry name" value="MFS"/>
    <property type="match status" value="1"/>
</dbReference>
<dbReference type="CDD" id="cd17321">
    <property type="entry name" value="MFS_MMR_MDR_like"/>
    <property type="match status" value="1"/>
</dbReference>
<feature type="transmembrane region" description="Helical" evidence="7">
    <location>
        <begin position="280"/>
        <end position="305"/>
    </location>
</feature>
<feature type="transmembrane region" description="Helical" evidence="7">
    <location>
        <begin position="116"/>
        <end position="133"/>
    </location>
</feature>
<dbReference type="Gene3D" id="1.20.1250.20">
    <property type="entry name" value="MFS general substrate transporter like domains"/>
    <property type="match status" value="1"/>
</dbReference>
<dbReference type="RefSeq" id="WP_408154377.1">
    <property type="nucleotide sequence ID" value="NZ_JAQQFM010000001.1"/>
</dbReference>
<dbReference type="PANTHER" id="PTHR42718">
    <property type="entry name" value="MAJOR FACILITATOR SUPERFAMILY MULTIDRUG TRANSPORTER MFSC"/>
    <property type="match status" value="1"/>
</dbReference>
<feature type="transmembrane region" description="Helical" evidence="7">
    <location>
        <begin position="55"/>
        <end position="75"/>
    </location>
</feature>
<feature type="transmembrane region" description="Helical" evidence="7">
    <location>
        <begin position="370"/>
        <end position="387"/>
    </location>
</feature>
<feature type="transmembrane region" description="Helical" evidence="7">
    <location>
        <begin position="240"/>
        <end position="260"/>
    </location>
</feature>
<feature type="transmembrane region" description="Helical" evidence="7">
    <location>
        <begin position="175"/>
        <end position="194"/>
    </location>
</feature>
<proteinExistence type="predicted"/>
<sequence length="484" mass="50043">MELFSDMPSDEGLPGAERRRAMIAVMTATTMAVFDGTIVNVALPQISLALNASAGASIWVANSYLLAVAMTLATFASLSGRVGFRGLFTAGLGVFTLASLGCALSSSIGMLIGMRVLQGIGGAAMLSIAPAIHRTVFPNRLLGRILGLNAVLVAASTAIGPVLGGTLLATLGWEWIFAINVPLGIVAVVLSLSAIPDARKPGREPFDIAGALLSAIAMGALIMAADTCSRLSEKGEAHDAALTAAAYGVTALVAGIAFVWDQRRARQPLLPLAMFASGRFSLAALTSLASFVGQGIAFVALPFLFQNAYGYSAFQSALLFTPWPIGIVLVAPHAGRLADRHSPALLSTIGLALFTVGLALLALLPDHAPAWDIAWRTLICGMGFGFFQSPNNREMLSNVAREHNGNASGVLAIVRTFGQCLGAALLGVVISVYTADAMALGETQMNAAQDAQAIRIALWAAVAATALATGVSFSRIRKARASPV</sequence>
<gene>
    <name evidence="9" type="ORF">PQR62_02360</name>
</gene>
<comment type="subcellular location">
    <subcellularLocation>
        <location evidence="1">Cell membrane</location>
        <topology evidence="1">Multi-pass membrane protein</topology>
    </subcellularLocation>
</comment>
<keyword evidence="10" id="KW-1185">Reference proteome</keyword>
<reference evidence="9 10" key="1">
    <citation type="journal article" date="2024" name="Chem. Sci.">
        <title>Discovery of megapolipeptins by genome mining of a Burkholderiales bacteria collection.</title>
        <authorList>
            <person name="Paulo B.S."/>
            <person name="Recchia M.J.J."/>
            <person name="Lee S."/>
            <person name="Fergusson C.H."/>
            <person name="Romanowski S.B."/>
            <person name="Hernandez A."/>
            <person name="Krull N."/>
            <person name="Liu D.Y."/>
            <person name="Cavanagh H."/>
            <person name="Bos A."/>
            <person name="Gray C.A."/>
            <person name="Murphy B.T."/>
            <person name="Linington R.G."/>
            <person name="Eustaquio A.S."/>
        </authorList>
    </citation>
    <scope>NUCLEOTIDE SEQUENCE [LARGE SCALE GENOMIC DNA]</scope>
    <source>
        <strain evidence="9 10">RL21-008-BIB-A</strain>
    </source>
</reference>
<keyword evidence="4 7" id="KW-0812">Transmembrane</keyword>
<dbReference type="Pfam" id="PF07690">
    <property type="entry name" value="MFS_1"/>
    <property type="match status" value="1"/>
</dbReference>
<evidence type="ECO:0000256" key="4">
    <source>
        <dbReference type="ARBA" id="ARBA00022692"/>
    </source>
</evidence>
<feature type="transmembrane region" description="Helical" evidence="7">
    <location>
        <begin position="311"/>
        <end position="332"/>
    </location>
</feature>